<proteinExistence type="predicted"/>
<reference evidence="2" key="1">
    <citation type="submission" date="2023-07" db="EMBL/GenBank/DDBJ databases">
        <title>30 novel species of actinomycetes from the DSMZ collection.</title>
        <authorList>
            <person name="Nouioui I."/>
        </authorList>
    </citation>
    <scope>NUCLEOTIDE SEQUENCE [LARGE SCALE GENOMIC DNA]</scope>
    <source>
        <strain evidence="2">DSM 41981</strain>
    </source>
</reference>
<organism evidence="1 2">
    <name type="scientific">Streptomyces doudnae</name>
    <dbReference type="NCBI Taxonomy" id="3075536"/>
    <lineage>
        <taxon>Bacteria</taxon>
        <taxon>Bacillati</taxon>
        <taxon>Actinomycetota</taxon>
        <taxon>Actinomycetes</taxon>
        <taxon>Kitasatosporales</taxon>
        <taxon>Streptomycetaceae</taxon>
        <taxon>Streptomyces</taxon>
    </lineage>
</organism>
<protein>
    <recommendedName>
        <fullName evidence="3">Transferase</fullName>
    </recommendedName>
</protein>
<dbReference type="AlphaFoldDB" id="A0ABD5EUV2"/>
<name>A0ABD5EUV2_9ACTN</name>
<dbReference type="Proteomes" id="UP001183535">
    <property type="component" value="Unassembled WGS sequence"/>
</dbReference>
<sequence>MSAGARTRVGCAVDTDGRITFGLPPGTDRLLVRLRPPKGEPERVAHVLDAETGDDGARRAVLGPDPVLEEGRWDVYALRGPDGGRERVRPAARDLRALVGGHLRDRAAPLAVRVPYVTRDGRLAVRAWLRPAHAEVADINVTGTATTVAARLHGATLLPGAAVSLRARGGGRARTADLSAAGDGRSFSFTVAHAELADGGEGVWDAFVRPAPGAPPIRLARLLDDVADRKSVFVYPATTVGDRVVRAYYTVDNDLSVSVRPAAGTGTPGG</sequence>
<evidence type="ECO:0000313" key="2">
    <source>
        <dbReference type="Proteomes" id="UP001183535"/>
    </source>
</evidence>
<evidence type="ECO:0000313" key="1">
    <source>
        <dbReference type="EMBL" id="MDT0437394.1"/>
    </source>
</evidence>
<gene>
    <name evidence="1" type="ORF">RM877_22175</name>
</gene>
<dbReference type="RefSeq" id="WP_311638707.1">
    <property type="nucleotide sequence ID" value="NZ_JAVRES010000011.1"/>
</dbReference>
<comment type="caution">
    <text evidence="1">The sequence shown here is derived from an EMBL/GenBank/DDBJ whole genome shotgun (WGS) entry which is preliminary data.</text>
</comment>
<accession>A0ABD5EUV2</accession>
<dbReference type="EMBL" id="JAVRES010000011">
    <property type="protein sequence ID" value="MDT0437394.1"/>
    <property type="molecule type" value="Genomic_DNA"/>
</dbReference>
<keyword evidence="2" id="KW-1185">Reference proteome</keyword>
<evidence type="ECO:0008006" key="3">
    <source>
        <dbReference type="Google" id="ProtNLM"/>
    </source>
</evidence>